<feature type="compositionally biased region" description="Basic and acidic residues" evidence="1">
    <location>
        <begin position="35"/>
        <end position="57"/>
    </location>
</feature>
<protein>
    <submittedName>
        <fullName evidence="2">Uncharacterized protein</fullName>
    </submittedName>
</protein>
<dbReference type="Proteomes" id="UP001151699">
    <property type="component" value="Chromosome B"/>
</dbReference>
<organism evidence="2 3">
    <name type="scientific">Pseudolycoriella hygida</name>
    <dbReference type="NCBI Taxonomy" id="35572"/>
    <lineage>
        <taxon>Eukaryota</taxon>
        <taxon>Metazoa</taxon>
        <taxon>Ecdysozoa</taxon>
        <taxon>Arthropoda</taxon>
        <taxon>Hexapoda</taxon>
        <taxon>Insecta</taxon>
        <taxon>Pterygota</taxon>
        <taxon>Neoptera</taxon>
        <taxon>Endopterygota</taxon>
        <taxon>Diptera</taxon>
        <taxon>Nematocera</taxon>
        <taxon>Sciaroidea</taxon>
        <taxon>Sciaridae</taxon>
        <taxon>Pseudolycoriella</taxon>
    </lineage>
</organism>
<reference evidence="2" key="1">
    <citation type="submission" date="2022-07" db="EMBL/GenBank/DDBJ databases">
        <authorList>
            <person name="Trinca V."/>
            <person name="Uliana J.V.C."/>
            <person name="Torres T.T."/>
            <person name="Ward R.J."/>
            <person name="Monesi N."/>
        </authorList>
    </citation>
    <scope>NUCLEOTIDE SEQUENCE</scope>
    <source>
        <strain evidence="2">HSMRA1968</strain>
        <tissue evidence="2">Whole embryos</tissue>
    </source>
</reference>
<feature type="region of interest" description="Disordered" evidence="1">
    <location>
        <begin position="35"/>
        <end position="71"/>
    </location>
</feature>
<dbReference type="EMBL" id="WJQU01000002">
    <property type="protein sequence ID" value="KAJ6641040.1"/>
    <property type="molecule type" value="Genomic_DNA"/>
</dbReference>
<sequence>MFNDWRARWIKSPGMQIDSARVSLWKTMCINVQREDNARSGRTEGKHNGTKSNEKVNKMQNKRKAFRLRMS</sequence>
<comment type="caution">
    <text evidence="2">The sequence shown here is derived from an EMBL/GenBank/DDBJ whole genome shotgun (WGS) entry which is preliminary data.</text>
</comment>
<name>A0A9Q0S2H5_9DIPT</name>
<accession>A0A9Q0S2H5</accession>
<dbReference type="AlphaFoldDB" id="A0A9Q0S2H5"/>
<evidence type="ECO:0000313" key="3">
    <source>
        <dbReference type="Proteomes" id="UP001151699"/>
    </source>
</evidence>
<keyword evidence="3" id="KW-1185">Reference proteome</keyword>
<proteinExistence type="predicted"/>
<evidence type="ECO:0000256" key="1">
    <source>
        <dbReference type="SAM" id="MobiDB-lite"/>
    </source>
</evidence>
<evidence type="ECO:0000313" key="2">
    <source>
        <dbReference type="EMBL" id="KAJ6641040.1"/>
    </source>
</evidence>
<feature type="compositionally biased region" description="Basic residues" evidence="1">
    <location>
        <begin position="60"/>
        <end position="71"/>
    </location>
</feature>
<gene>
    <name evidence="2" type="ORF">Bhyg_05973</name>
</gene>